<dbReference type="PANTHER" id="PTHR13265:SF0">
    <property type="entry name" value="HPR1"/>
    <property type="match status" value="1"/>
</dbReference>
<organism evidence="2 3">
    <name type="scientific">Batrachochytrium dendrobatidis (strain JAM81 / FGSC 10211)</name>
    <name type="common">Frog chytrid fungus</name>
    <dbReference type="NCBI Taxonomy" id="684364"/>
    <lineage>
        <taxon>Eukaryota</taxon>
        <taxon>Fungi</taxon>
        <taxon>Fungi incertae sedis</taxon>
        <taxon>Chytridiomycota</taxon>
        <taxon>Chytridiomycota incertae sedis</taxon>
        <taxon>Chytridiomycetes</taxon>
        <taxon>Rhizophydiales</taxon>
        <taxon>Rhizophydiales incertae sedis</taxon>
        <taxon>Batrachochytrium</taxon>
    </lineage>
</organism>
<dbReference type="GeneID" id="18238471"/>
<dbReference type="AlphaFoldDB" id="F4P1Q2"/>
<evidence type="ECO:0000313" key="3">
    <source>
        <dbReference type="Proteomes" id="UP000007241"/>
    </source>
</evidence>
<dbReference type="EMBL" id="GL882883">
    <property type="protein sequence ID" value="EGF80884.1"/>
    <property type="molecule type" value="Genomic_DNA"/>
</dbReference>
<sequence length="793" mass="90568">MNIADTLNSSDIMDNNACSLSETDHSIIHAGQSTNDNCWSKETRPFGCSKPDELHHALEQVLFKFIAGSHSDSAVCQQNASKVLLQPLKFTPVRLELASSLMNDIFKPIWDRYKLSLAQDKTIVAFRRIIAHIVVENHGKLLQVFSIVQDLWDIAIIAGQQGFTDDVIAFRLIHDFLDFMTVDCTDSLFSYLDSRVEIMTLGMQSERGRGLFLLRFCNDFLRRMSKSKHNVVCGKLLTLVSNTYPLSERSGKLLIWIFCPFDRVNVRGEYNVGNVTVFEPASNSNEMDDNKEPSLDSLKTKAEFYHCFWSLQEYFSNPTLLFDISHFTKFQTGVEKVVKIFDDIQKESDQNTGSDRERRKVGEKKHRVPTIADARNDYFFPKFLTSTNLFDLELNDPFFRRQILLQIMIVFQFLSSLVSMEKEKIVKQFSEIAQSINRAIQYAYVLTADQESWVSECRSRSFKVLERISPNGKKFSKTLLTVLMHERNWLKWKLGSCSSYEKPIIELGTTKKRRKAEHSAAANKSWLGNQEMTNLWERGRDLKQVLRDKASRSIVTSLDEHLKELDYQLEEDCETLAEGIEDPSYVHYNNMRYNWIAYRTAIKSHAYLFSKKETRNDGSKPLDPNVPKSAAKSLVVELLREWRKVGQKNQLFLIQNLPDTDQSVSATDLISGQDIDDAVIDGGDVEKDDIDGNLVQTQLSRSSSAENISESLSKPATPRHNDTNSDEPPIIQHTAYNDIGKLKKASEIISISQGVIDGDSLVERPLTPKRLSDENGDLNEHSTKRSKIDTLKE</sequence>
<gene>
    <name evidence="2" type="ORF">BATDEDRAFT_24368</name>
</gene>
<dbReference type="Pfam" id="PF11957">
    <property type="entry name" value="efThoc1"/>
    <property type="match status" value="1"/>
</dbReference>
<evidence type="ECO:0008006" key="4">
    <source>
        <dbReference type="Google" id="ProtNLM"/>
    </source>
</evidence>
<feature type="region of interest" description="Disordered" evidence="1">
    <location>
        <begin position="763"/>
        <end position="793"/>
    </location>
</feature>
<name>F4P1Q2_BATDJ</name>
<dbReference type="OMA" id="TTQGHIP"/>
<feature type="compositionally biased region" description="Low complexity" evidence="1">
    <location>
        <begin position="699"/>
        <end position="713"/>
    </location>
</feature>
<proteinExistence type="predicted"/>
<dbReference type="HOGENOM" id="CLU_354103_0_0_1"/>
<feature type="compositionally biased region" description="Basic and acidic residues" evidence="1">
    <location>
        <begin position="770"/>
        <end position="793"/>
    </location>
</feature>
<dbReference type="InterPro" id="IPR021861">
    <property type="entry name" value="THO_THOC1"/>
</dbReference>
<reference evidence="2 3" key="1">
    <citation type="submission" date="2009-12" db="EMBL/GenBank/DDBJ databases">
        <title>The draft genome of Batrachochytrium dendrobatidis.</title>
        <authorList>
            <consortium name="US DOE Joint Genome Institute (JGI-PGF)"/>
            <person name="Kuo A."/>
            <person name="Salamov A."/>
            <person name="Schmutz J."/>
            <person name="Lucas S."/>
            <person name="Pitluck S."/>
            <person name="Rosenblum E."/>
            <person name="Stajich J."/>
            <person name="Eisen M."/>
            <person name="Grigoriev I.V."/>
        </authorList>
    </citation>
    <scope>NUCLEOTIDE SEQUENCE [LARGE SCALE GENOMIC DNA]</scope>
    <source>
        <strain evidence="3">JAM81 / FGSC 10211</strain>
    </source>
</reference>
<dbReference type="GO" id="GO:0006406">
    <property type="term" value="P:mRNA export from nucleus"/>
    <property type="evidence" value="ECO:0000318"/>
    <property type="project" value="GO_Central"/>
</dbReference>
<feature type="region of interest" description="Disordered" evidence="1">
    <location>
        <begin position="697"/>
        <end position="731"/>
    </location>
</feature>
<evidence type="ECO:0000313" key="2">
    <source>
        <dbReference type="EMBL" id="EGF80884.1"/>
    </source>
</evidence>
<accession>F4P1Q2</accession>
<dbReference type="FunCoup" id="F4P1Q2">
    <property type="interactions" value="582"/>
</dbReference>
<dbReference type="PANTHER" id="PTHR13265">
    <property type="entry name" value="THO COMPLEX SUBUNIT 1"/>
    <property type="match status" value="1"/>
</dbReference>
<protein>
    <recommendedName>
        <fullName evidence="4">THO complex subunit 1</fullName>
    </recommendedName>
</protein>
<dbReference type="RefSeq" id="XP_006678426.1">
    <property type="nucleotide sequence ID" value="XM_006678363.1"/>
</dbReference>
<dbReference type="STRING" id="684364.F4P1Q2"/>
<keyword evidence="3" id="KW-1185">Reference proteome</keyword>
<dbReference type="OrthoDB" id="9402762at2759"/>
<evidence type="ECO:0000256" key="1">
    <source>
        <dbReference type="SAM" id="MobiDB-lite"/>
    </source>
</evidence>
<dbReference type="GO" id="GO:0000445">
    <property type="term" value="C:THO complex part of transcription export complex"/>
    <property type="evidence" value="ECO:0000318"/>
    <property type="project" value="GO_Central"/>
</dbReference>
<dbReference type="Proteomes" id="UP000007241">
    <property type="component" value="Unassembled WGS sequence"/>
</dbReference>
<dbReference type="InParanoid" id="F4P1Q2"/>